<keyword evidence="4" id="KW-1185">Reference proteome</keyword>
<feature type="compositionally biased region" description="Basic and acidic residues" evidence="1">
    <location>
        <begin position="494"/>
        <end position="509"/>
    </location>
</feature>
<feature type="compositionally biased region" description="Low complexity" evidence="1">
    <location>
        <begin position="249"/>
        <end position="258"/>
    </location>
</feature>
<feature type="region of interest" description="Disordered" evidence="1">
    <location>
        <begin position="1"/>
        <end position="231"/>
    </location>
</feature>
<dbReference type="STRING" id="1314783.A0A165MRG1"/>
<dbReference type="Proteomes" id="UP000076727">
    <property type="component" value="Unassembled WGS sequence"/>
</dbReference>
<evidence type="ECO:0000256" key="1">
    <source>
        <dbReference type="SAM" id="MobiDB-lite"/>
    </source>
</evidence>
<feature type="compositionally biased region" description="Polar residues" evidence="1">
    <location>
        <begin position="519"/>
        <end position="532"/>
    </location>
</feature>
<accession>A0A165MRG1</accession>
<feature type="compositionally biased region" description="Low complexity" evidence="1">
    <location>
        <begin position="334"/>
        <end position="344"/>
    </location>
</feature>
<feature type="compositionally biased region" description="Pro residues" evidence="1">
    <location>
        <begin position="259"/>
        <end position="274"/>
    </location>
</feature>
<feature type="region of interest" description="Disordered" evidence="1">
    <location>
        <begin position="249"/>
        <end position="623"/>
    </location>
</feature>
<organism evidence="3 4">
    <name type="scientific">Daedalea quercina L-15889</name>
    <dbReference type="NCBI Taxonomy" id="1314783"/>
    <lineage>
        <taxon>Eukaryota</taxon>
        <taxon>Fungi</taxon>
        <taxon>Dikarya</taxon>
        <taxon>Basidiomycota</taxon>
        <taxon>Agaricomycotina</taxon>
        <taxon>Agaricomycetes</taxon>
        <taxon>Polyporales</taxon>
        <taxon>Fomitopsis</taxon>
    </lineage>
</organism>
<evidence type="ECO:0000313" key="3">
    <source>
        <dbReference type="EMBL" id="KZT66026.1"/>
    </source>
</evidence>
<feature type="compositionally biased region" description="Polar residues" evidence="1">
    <location>
        <begin position="414"/>
        <end position="432"/>
    </location>
</feature>
<feature type="domain" description="CcmS related" evidence="2">
    <location>
        <begin position="654"/>
        <end position="783"/>
    </location>
</feature>
<protein>
    <recommendedName>
        <fullName evidence="2">CcmS related domain-containing protein</fullName>
    </recommendedName>
</protein>
<gene>
    <name evidence="3" type="ORF">DAEQUDRAFT_768385</name>
</gene>
<feature type="region of interest" description="Disordered" evidence="1">
    <location>
        <begin position="793"/>
        <end position="823"/>
    </location>
</feature>
<sequence length="836" mass="88764">MPRPRRNAVSQSQSQGGWSGGQDATAIGGWGAGTNGGDGWGAGASDGADTWGVGEQTNDLDWNTPAAVSVGGFDNQTASAPPPEPTKKSDKKSKKAAAAAAAAATSAPSSAATFAGLPADFGAPPTGISHASQSPAVKAASGWATADGWGNGSPAAKTEDDLQAWGDAGGDGEWPDSGGGAQSAPTWSVHSSVAAAPAVVPPPPPPPAPAPAQAPAVSALPQMGTRGGWMNWGREASNLKVTTAPVAVAASRSASASLLPPPPPSAPSSVPPSALPLAAVAPPKDRPVMSPQQRADHLRSLLTHPSSGNAKSAPPQPQTQASMNTPAAMDKRQQAALYQQAAAAIGSQLPQRQGTQDPLVQAQQRQAMEQAQQMLQARMHAHQRQQQQHQRQQQPQQYTQSSSKKGRRSGGQSAPQIQQSDSWGSTGWTNVGYSDWADPIPEEDEEEYEEEDDEWGNQDEEDEDDRGWGNQDDGWGKQDTSGWGAQDSGGWGKQDSEWGKQDSGGEKQDTYGYGWGTGEQATGWEQATQTPSGYGHRVRFSPSVSYQADYPGARAPPPPAAPTAPATDHASFHPSAAARPQTTLYPSAGAPATPSAYQSSSPWRPTTLPSPSKTFAMASGSPEATQTMIFELQPPRHGLGENAFHTSRGHALMPAERALFSRSRPAKQRIRWSFNPDKDPRVSSLLKWVHAMSNGLATIGLQRFIETGERGALVANADYRVPGTAQPAFDWITISQLQSTLDRVLQESVALYDPAMQVIVFVFLLSQTGNSMAVWRRKLAVPESLRTAHEQEIQETKEDLDDDYPVYVEELPPPTAPPKKKRNFLSKLKWRKKEKT</sequence>
<feature type="compositionally biased region" description="Gly residues" evidence="1">
    <location>
        <begin position="28"/>
        <end position="44"/>
    </location>
</feature>
<feature type="compositionally biased region" description="Gly residues" evidence="1">
    <location>
        <begin position="167"/>
        <end position="181"/>
    </location>
</feature>
<dbReference type="AlphaFoldDB" id="A0A165MRG1"/>
<dbReference type="PANTHER" id="PTHR45725">
    <property type="entry name" value="FORMIN HOMOLOGY 2 FAMILY MEMBER"/>
    <property type="match status" value="1"/>
</dbReference>
<feature type="compositionally biased region" description="Low complexity" evidence="1">
    <location>
        <begin position="10"/>
        <end position="27"/>
    </location>
</feature>
<feature type="compositionally biased region" description="Pro residues" evidence="1">
    <location>
        <begin position="199"/>
        <end position="212"/>
    </location>
</feature>
<evidence type="ECO:0000313" key="4">
    <source>
        <dbReference type="Proteomes" id="UP000076727"/>
    </source>
</evidence>
<feature type="compositionally biased region" description="Acidic residues" evidence="1">
    <location>
        <begin position="440"/>
        <end position="465"/>
    </location>
</feature>
<feature type="compositionally biased region" description="Low complexity" evidence="1">
    <location>
        <begin position="96"/>
        <end position="115"/>
    </location>
</feature>
<evidence type="ECO:0000259" key="2">
    <source>
        <dbReference type="Pfam" id="PF26617"/>
    </source>
</evidence>
<feature type="compositionally biased region" description="Polar residues" evidence="1">
    <location>
        <begin position="595"/>
        <end position="613"/>
    </location>
</feature>
<dbReference type="OrthoDB" id="3171339at2759"/>
<name>A0A165MRG1_9APHY</name>
<dbReference type="InterPro" id="IPR058258">
    <property type="entry name" value="CcmS-like"/>
</dbReference>
<dbReference type="EMBL" id="KV429096">
    <property type="protein sequence ID" value="KZT66026.1"/>
    <property type="molecule type" value="Genomic_DNA"/>
</dbReference>
<dbReference type="Pfam" id="PF26617">
    <property type="entry name" value="CcmS-like"/>
    <property type="match status" value="1"/>
</dbReference>
<reference evidence="3 4" key="1">
    <citation type="journal article" date="2016" name="Mol. Biol. Evol.">
        <title>Comparative Genomics of Early-Diverging Mushroom-Forming Fungi Provides Insights into the Origins of Lignocellulose Decay Capabilities.</title>
        <authorList>
            <person name="Nagy L.G."/>
            <person name="Riley R."/>
            <person name="Tritt A."/>
            <person name="Adam C."/>
            <person name="Daum C."/>
            <person name="Floudas D."/>
            <person name="Sun H."/>
            <person name="Yadav J.S."/>
            <person name="Pangilinan J."/>
            <person name="Larsson K.H."/>
            <person name="Matsuura K."/>
            <person name="Barry K."/>
            <person name="Labutti K."/>
            <person name="Kuo R."/>
            <person name="Ohm R.A."/>
            <person name="Bhattacharya S.S."/>
            <person name="Shirouzu T."/>
            <person name="Yoshinaga Y."/>
            <person name="Martin F.M."/>
            <person name="Grigoriev I.V."/>
            <person name="Hibbett D.S."/>
        </authorList>
    </citation>
    <scope>NUCLEOTIDE SEQUENCE [LARGE SCALE GENOMIC DNA]</scope>
    <source>
        <strain evidence="3 4">L-15889</strain>
    </source>
</reference>
<feature type="compositionally biased region" description="Low complexity" evidence="1">
    <location>
        <begin position="361"/>
        <end position="403"/>
    </location>
</feature>
<proteinExistence type="predicted"/>
<dbReference type="InterPro" id="IPR051425">
    <property type="entry name" value="Formin_Homology"/>
</dbReference>
<feature type="compositionally biased region" description="Polar residues" evidence="1">
    <location>
        <begin position="348"/>
        <end position="358"/>
    </location>
</feature>
<dbReference type="PANTHER" id="PTHR45725:SF1">
    <property type="entry name" value="DISHEVELLED ASSOCIATED ACTIVATOR OF MORPHOGENESIS, ISOFORM D"/>
    <property type="match status" value="1"/>
</dbReference>